<feature type="transmembrane region" description="Helical" evidence="5">
    <location>
        <begin position="230"/>
        <end position="252"/>
    </location>
</feature>
<dbReference type="GO" id="GO:0006508">
    <property type="term" value="P:proteolysis"/>
    <property type="evidence" value="ECO:0007669"/>
    <property type="project" value="UniProtKB-KW"/>
</dbReference>
<keyword evidence="2 5" id="KW-0812">Transmembrane</keyword>
<organism evidence="9 10">
    <name type="scientific">Halarsenatibacter silvermanii</name>
    <dbReference type="NCBI Taxonomy" id="321763"/>
    <lineage>
        <taxon>Bacteria</taxon>
        <taxon>Bacillati</taxon>
        <taxon>Bacillota</taxon>
        <taxon>Clostridia</taxon>
        <taxon>Halanaerobiales</taxon>
        <taxon>Halarsenatibacteraceae</taxon>
        <taxon>Halarsenatibacter</taxon>
    </lineage>
</organism>
<feature type="domain" description="NfeD-like C-terminal" evidence="6">
    <location>
        <begin position="384"/>
        <end position="439"/>
    </location>
</feature>
<protein>
    <submittedName>
        <fullName evidence="9">Membrane-bound serine protease (ClpP class)</fullName>
    </submittedName>
</protein>
<evidence type="ECO:0000256" key="1">
    <source>
        <dbReference type="ARBA" id="ARBA00004141"/>
    </source>
</evidence>
<evidence type="ECO:0000313" key="10">
    <source>
        <dbReference type="Proteomes" id="UP000199476"/>
    </source>
</evidence>
<keyword evidence="9" id="KW-0645">Protease</keyword>
<evidence type="ECO:0000256" key="2">
    <source>
        <dbReference type="ARBA" id="ARBA00022692"/>
    </source>
</evidence>
<feature type="transmembrane region" description="Helical" evidence="5">
    <location>
        <begin position="308"/>
        <end position="328"/>
    </location>
</feature>
<proteinExistence type="predicted"/>
<dbReference type="InterPro" id="IPR056739">
    <property type="entry name" value="NfeD_membrane"/>
</dbReference>
<dbReference type="CDD" id="cd07021">
    <property type="entry name" value="Clp_protease_NfeD_like"/>
    <property type="match status" value="1"/>
</dbReference>
<dbReference type="Pfam" id="PF01957">
    <property type="entry name" value="NfeD"/>
    <property type="match status" value="1"/>
</dbReference>
<dbReference type="PANTHER" id="PTHR33507:SF3">
    <property type="entry name" value="INNER MEMBRANE PROTEIN YBBJ"/>
    <property type="match status" value="1"/>
</dbReference>
<evidence type="ECO:0000259" key="7">
    <source>
        <dbReference type="Pfam" id="PF24961"/>
    </source>
</evidence>
<dbReference type="AlphaFoldDB" id="A0A1G9GWT6"/>
<dbReference type="GO" id="GO:0005886">
    <property type="term" value="C:plasma membrane"/>
    <property type="evidence" value="ECO:0007669"/>
    <property type="project" value="TreeGrafter"/>
</dbReference>
<dbReference type="Pfam" id="PF25145">
    <property type="entry name" value="NfeD1b_N"/>
    <property type="match status" value="1"/>
</dbReference>
<dbReference type="InterPro" id="IPR012340">
    <property type="entry name" value="NA-bd_OB-fold"/>
</dbReference>
<evidence type="ECO:0000259" key="8">
    <source>
        <dbReference type="Pfam" id="PF25145"/>
    </source>
</evidence>
<dbReference type="PANTHER" id="PTHR33507">
    <property type="entry name" value="INNER MEMBRANE PROTEIN YBBJ"/>
    <property type="match status" value="1"/>
</dbReference>
<evidence type="ECO:0000313" key="9">
    <source>
        <dbReference type="EMBL" id="SDL05126.1"/>
    </source>
</evidence>
<feature type="domain" description="NfeD1b N-terminal" evidence="8">
    <location>
        <begin position="44"/>
        <end position="217"/>
    </location>
</feature>
<dbReference type="Pfam" id="PF24961">
    <property type="entry name" value="NfeD_membrane"/>
    <property type="match status" value="1"/>
</dbReference>
<dbReference type="InterPro" id="IPR056738">
    <property type="entry name" value="NfeD1b_N"/>
</dbReference>
<dbReference type="Gene3D" id="2.40.50.140">
    <property type="entry name" value="Nucleic acid-binding proteins"/>
    <property type="match status" value="1"/>
</dbReference>
<gene>
    <name evidence="9" type="ORF">SAMN04488692_10130</name>
</gene>
<feature type="transmembrane region" description="Helical" evidence="5">
    <location>
        <begin position="283"/>
        <end position="301"/>
    </location>
</feature>
<keyword evidence="10" id="KW-1185">Reference proteome</keyword>
<sequence length="448" mass="48094">MTFIYRGKPGIKFHKIILIFCMLLFLFLILPNNAEAEAAGAAHIRLEGQVDPGQASFLSRALSEARAEGVEVVIIEIDSLGGFVDSALEMRDLLLREEMRTITFVDQRAWSAGALLAIAGDEFYMASGSSIGAAETRPQEEKYIAAFSREFAATAERQGRDPDLAAAMVDIDMAVEGAVDEGRLLSLTAGEAEALNFSDGSFADLDDLLAERGWSRTDLILLEKTFLETAAGFVTNPVVTVLLLSVGLVALVGEVLVPGFGLSGTVGVLSLGIFFSAYLSQGYAGLGLMALFLAGILLIVIEVFIIPGFGITGIGGLTAVLTSLFFIFPDRALALRIIVAVMVLSVLGVFLLIKIFGAAGLWKKISLESSETVEEGYISRAARKELEGKKGRAITPLRPSGTAEIEGRRVDVVTEGDYIEKETEIEILSSKGSRVVVKKLDDNKNKEE</sequence>
<accession>A0A1G9GWT6</accession>
<reference evidence="9 10" key="1">
    <citation type="submission" date="2016-10" db="EMBL/GenBank/DDBJ databases">
        <authorList>
            <person name="de Groot N.N."/>
        </authorList>
    </citation>
    <scope>NUCLEOTIDE SEQUENCE [LARGE SCALE GENOMIC DNA]</scope>
    <source>
        <strain evidence="9 10">SLAS-1</strain>
    </source>
</reference>
<evidence type="ECO:0000256" key="4">
    <source>
        <dbReference type="ARBA" id="ARBA00023136"/>
    </source>
</evidence>
<dbReference type="Gene3D" id="3.90.226.10">
    <property type="entry name" value="2-enoyl-CoA Hydratase, Chain A, domain 1"/>
    <property type="match status" value="1"/>
</dbReference>
<keyword evidence="3 5" id="KW-1133">Transmembrane helix</keyword>
<dbReference type="InterPro" id="IPR029045">
    <property type="entry name" value="ClpP/crotonase-like_dom_sf"/>
</dbReference>
<feature type="domain" description="NfeD integral membrane" evidence="7">
    <location>
        <begin position="239"/>
        <end position="354"/>
    </location>
</feature>
<name>A0A1G9GWT6_9FIRM</name>
<dbReference type="SUPFAM" id="SSF141322">
    <property type="entry name" value="NfeD domain-like"/>
    <property type="match status" value="1"/>
</dbReference>
<dbReference type="STRING" id="321763.SAMN04488692_10130"/>
<dbReference type="InterPro" id="IPR052165">
    <property type="entry name" value="Membrane_assoc_protease"/>
</dbReference>
<dbReference type="EMBL" id="FNGO01000001">
    <property type="protein sequence ID" value="SDL05126.1"/>
    <property type="molecule type" value="Genomic_DNA"/>
</dbReference>
<dbReference type="GO" id="GO:0008233">
    <property type="term" value="F:peptidase activity"/>
    <property type="evidence" value="ECO:0007669"/>
    <property type="project" value="UniProtKB-KW"/>
</dbReference>
<comment type="subcellular location">
    <subcellularLocation>
        <location evidence="1">Membrane</location>
        <topology evidence="1">Multi-pass membrane protein</topology>
    </subcellularLocation>
</comment>
<evidence type="ECO:0000256" key="5">
    <source>
        <dbReference type="SAM" id="Phobius"/>
    </source>
</evidence>
<dbReference type="InterPro" id="IPR002810">
    <property type="entry name" value="NfeD-like_C"/>
</dbReference>
<keyword evidence="4 5" id="KW-0472">Membrane</keyword>
<evidence type="ECO:0000259" key="6">
    <source>
        <dbReference type="Pfam" id="PF01957"/>
    </source>
</evidence>
<dbReference type="Proteomes" id="UP000199476">
    <property type="component" value="Unassembled WGS sequence"/>
</dbReference>
<feature type="transmembrane region" description="Helical" evidence="5">
    <location>
        <begin position="259"/>
        <end position="277"/>
    </location>
</feature>
<feature type="transmembrane region" description="Helical" evidence="5">
    <location>
        <begin position="334"/>
        <end position="356"/>
    </location>
</feature>
<keyword evidence="9" id="KW-0378">Hydrolase</keyword>
<evidence type="ECO:0000256" key="3">
    <source>
        <dbReference type="ARBA" id="ARBA00022989"/>
    </source>
</evidence>
<dbReference type="SUPFAM" id="SSF52096">
    <property type="entry name" value="ClpP/crotonase"/>
    <property type="match status" value="1"/>
</dbReference>